<dbReference type="InterPro" id="IPR017871">
    <property type="entry name" value="ABC_transporter-like_CS"/>
</dbReference>
<dbReference type="Pfam" id="PF12698">
    <property type="entry name" value="ABC2_membrane_3"/>
    <property type="match status" value="1"/>
</dbReference>
<dbReference type="GO" id="GO:0016887">
    <property type="term" value="F:ATP hydrolysis activity"/>
    <property type="evidence" value="ECO:0007669"/>
    <property type="project" value="InterPro"/>
</dbReference>
<dbReference type="PROSITE" id="PS50893">
    <property type="entry name" value="ABC_TRANSPORTER_2"/>
    <property type="match status" value="1"/>
</dbReference>
<evidence type="ECO:0000256" key="2">
    <source>
        <dbReference type="ARBA" id="ARBA00022692"/>
    </source>
</evidence>
<dbReference type="GO" id="GO:0005524">
    <property type="term" value="F:ATP binding"/>
    <property type="evidence" value="ECO:0007669"/>
    <property type="project" value="UniProtKB-KW"/>
</dbReference>
<keyword evidence="12" id="KW-1185">Reference proteome</keyword>
<dbReference type="InParanoid" id="A0A151Z7M2"/>
<feature type="transmembrane region" description="Helical" evidence="8">
    <location>
        <begin position="608"/>
        <end position="630"/>
    </location>
</feature>
<evidence type="ECO:0000256" key="8">
    <source>
        <dbReference type="SAM" id="Phobius"/>
    </source>
</evidence>
<feature type="transmembrane region" description="Helical" evidence="8">
    <location>
        <begin position="526"/>
        <end position="552"/>
    </location>
</feature>
<feature type="compositionally biased region" description="Low complexity" evidence="7">
    <location>
        <begin position="264"/>
        <end position="275"/>
    </location>
</feature>
<evidence type="ECO:0000256" key="3">
    <source>
        <dbReference type="ARBA" id="ARBA00022741"/>
    </source>
</evidence>
<keyword evidence="2 8" id="KW-0812">Transmembrane</keyword>
<evidence type="ECO:0000259" key="9">
    <source>
        <dbReference type="PROSITE" id="PS50893"/>
    </source>
</evidence>
<dbReference type="InterPro" id="IPR027417">
    <property type="entry name" value="P-loop_NTPase"/>
</dbReference>
<reference evidence="11 12" key="1">
    <citation type="submission" date="2015-12" db="EMBL/GenBank/DDBJ databases">
        <title>Dictyostelia acquired genes for synthesis and detection of signals that induce cell-type specialization by lateral gene transfer from prokaryotes.</title>
        <authorList>
            <person name="Gloeckner G."/>
            <person name="Schaap P."/>
        </authorList>
    </citation>
    <scope>NUCLEOTIDE SEQUENCE [LARGE SCALE GENOMIC DNA]</scope>
    <source>
        <strain evidence="11 12">TK</strain>
    </source>
</reference>
<evidence type="ECO:0000313" key="11">
    <source>
        <dbReference type="EMBL" id="KYQ89962.1"/>
    </source>
</evidence>
<evidence type="ECO:0000256" key="4">
    <source>
        <dbReference type="ARBA" id="ARBA00022840"/>
    </source>
</evidence>
<feature type="transmembrane region" description="Helical" evidence="8">
    <location>
        <begin position="363"/>
        <end position="382"/>
    </location>
</feature>
<feature type="region of interest" description="Disordered" evidence="7">
    <location>
        <begin position="261"/>
        <end position="282"/>
    </location>
</feature>
<keyword evidence="3" id="KW-0547">Nucleotide-binding</keyword>
<comment type="caution">
    <text evidence="11">The sequence shown here is derived from an EMBL/GenBank/DDBJ whole genome shotgun (WGS) entry which is preliminary data.</text>
</comment>
<keyword evidence="4" id="KW-0067">ATP-binding</keyword>
<dbReference type="InterPro" id="IPR013525">
    <property type="entry name" value="ABC2_TM"/>
</dbReference>
<name>A0A151Z7M2_TIELA</name>
<gene>
    <name evidence="11" type="ORF">DLAC_08532</name>
</gene>
<dbReference type="AlphaFoldDB" id="A0A151Z7M2"/>
<dbReference type="Pfam" id="PF00005">
    <property type="entry name" value="ABC_tran"/>
    <property type="match status" value="1"/>
</dbReference>
<dbReference type="OrthoDB" id="10255969at2759"/>
<dbReference type="GO" id="GO:0030587">
    <property type="term" value="P:sorocarp development"/>
    <property type="evidence" value="ECO:0007669"/>
    <property type="project" value="UniProtKB-ARBA"/>
</dbReference>
<organism evidence="11 12">
    <name type="scientific">Tieghemostelium lacteum</name>
    <name type="common">Slime mold</name>
    <name type="synonym">Dictyostelium lacteum</name>
    <dbReference type="NCBI Taxonomy" id="361077"/>
    <lineage>
        <taxon>Eukaryota</taxon>
        <taxon>Amoebozoa</taxon>
        <taxon>Evosea</taxon>
        <taxon>Eumycetozoa</taxon>
        <taxon>Dictyostelia</taxon>
        <taxon>Dictyosteliales</taxon>
        <taxon>Raperosteliaceae</taxon>
        <taxon>Tieghemostelium</taxon>
    </lineage>
</organism>
<dbReference type="OMA" id="SRYFIER"/>
<comment type="subcellular location">
    <subcellularLocation>
        <location evidence="1">Membrane</location>
        <topology evidence="1">Multi-pass membrane protein</topology>
    </subcellularLocation>
</comment>
<feature type="domain" description="ABC transporter" evidence="9">
    <location>
        <begin position="9"/>
        <end position="238"/>
    </location>
</feature>
<dbReference type="InterPro" id="IPR003439">
    <property type="entry name" value="ABC_transporter-like_ATP-bd"/>
</dbReference>
<dbReference type="Gene3D" id="3.40.50.300">
    <property type="entry name" value="P-loop containing nucleotide triphosphate hydrolases"/>
    <property type="match status" value="1"/>
</dbReference>
<evidence type="ECO:0000256" key="5">
    <source>
        <dbReference type="ARBA" id="ARBA00022989"/>
    </source>
</evidence>
<sequence length="738" mass="82087">MEVNSELAIQLINVNRSYGSSKVIENLNLNIKKGTINALVGASGCGKTTLLKIILGRLVPDSGEVRVFGMEPYSSVLTVPGSLVGYAPQENALYTDITIEETLQFFATLHNMSKEHFQERKQQMIKLLDLPPMNRIVGSLSGGQKRRVSLAIALLHSPKLCILDEPTVGLDPLLRTLVINHLKDISATGVTVIITTHYIEEARVADKVFLMRNGKILENGEPEYLIQKYDAPTLEDVFLQICRADESKTLDLIISKSNYTQPTNYNNNSNNNNNNLPPYVSQEENSDLSSIILDSNNNLNINNENSLNNTYNDIMNIDEHNPLLMEEKPYIKSDKSPFHVVTKTKHILAIGKRKLIQILRNKIVLFFELFSPTFQIVLYFLFIGGTPKQVGFGVVNQDLGIGPPVNLYLGADLIANLQSSGLFQFHYYNSTAEAIAQVKLGVTWGVIEIPENFSMAWPERLNDPTDSSAEAESNVQLYMDFTNFQITQFVQQELQTAFEQLGSKFNISMNPVEVEPAIFGSATAKFLWFLAPGFVGLITFAHSIGITAVSFVREKIDGSLDRLFAYNVSTGSIIMGHFLGHIALLCVQAGILLLISILGFGIPIRGDVGLVLLMVILNGFVGMSLGLLISGISKIETEAIQLSLACYFPTLIMSGTLWPLQGIPIQFRWIPNLLPATHAAAVLRDLMLKGVSFTYPEVYQGFLIVLAWFIGLFFLSTFALKEREKNFNFKKLFLKKNN</sequence>
<dbReference type="EMBL" id="LODT01000037">
    <property type="protein sequence ID" value="KYQ89962.1"/>
    <property type="molecule type" value="Genomic_DNA"/>
</dbReference>
<protein>
    <submittedName>
        <fullName evidence="11">ABC transporter G family protein</fullName>
    </submittedName>
</protein>
<evidence type="ECO:0000256" key="6">
    <source>
        <dbReference type="ARBA" id="ARBA00023136"/>
    </source>
</evidence>
<dbReference type="CDD" id="cd03230">
    <property type="entry name" value="ABC_DR_subfamily_A"/>
    <property type="match status" value="1"/>
</dbReference>
<keyword evidence="6 8" id="KW-0472">Membrane</keyword>
<dbReference type="GO" id="GO:0140359">
    <property type="term" value="F:ABC-type transporter activity"/>
    <property type="evidence" value="ECO:0007669"/>
    <property type="project" value="InterPro"/>
</dbReference>
<dbReference type="InterPro" id="IPR047817">
    <property type="entry name" value="ABC2_TM_bact-type"/>
</dbReference>
<evidence type="ECO:0000259" key="10">
    <source>
        <dbReference type="PROSITE" id="PS51012"/>
    </source>
</evidence>
<dbReference type="InterPro" id="IPR000412">
    <property type="entry name" value="ABC_2_transport"/>
</dbReference>
<proteinExistence type="predicted"/>
<dbReference type="PANTHER" id="PTHR43038:SF3">
    <property type="entry name" value="ABC TRANSPORTER G FAMILY MEMBER 20 ISOFORM X1"/>
    <property type="match status" value="1"/>
</dbReference>
<dbReference type="InterPro" id="IPR003593">
    <property type="entry name" value="AAA+_ATPase"/>
</dbReference>
<dbReference type="PROSITE" id="PS00211">
    <property type="entry name" value="ABC_TRANSPORTER_1"/>
    <property type="match status" value="1"/>
</dbReference>
<dbReference type="Proteomes" id="UP000076078">
    <property type="component" value="Unassembled WGS sequence"/>
</dbReference>
<dbReference type="SUPFAM" id="SSF52540">
    <property type="entry name" value="P-loop containing nucleoside triphosphate hydrolases"/>
    <property type="match status" value="1"/>
</dbReference>
<dbReference type="SMART" id="SM00382">
    <property type="entry name" value="AAA"/>
    <property type="match status" value="1"/>
</dbReference>
<accession>A0A151Z7M2</accession>
<dbReference type="PROSITE" id="PS51012">
    <property type="entry name" value="ABC_TM2"/>
    <property type="match status" value="1"/>
</dbReference>
<dbReference type="PRINTS" id="PR00164">
    <property type="entry name" value="ABC2TRNSPORT"/>
</dbReference>
<keyword evidence="5 8" id="KW-1133">Transmembrane helix</keyword>
<feature type="transmembrane region" description="Helical" evidence="8">
    <location>
        <begin position="642"/>
        <end position="660"/>
    </location>
</feature>
<evidence type="ECO:0000256" key="1">
    <source>
        <dbReference type="ARBA" id="ARBA00004141"/>
    </source>
</evidence>
<evidence type="ECO:0000313" key="12">
    <source>
        <dbReference type="Proteomes" id="UP000076078"/>
    </source>
</evidence>
<feature type="transmembrane region" description="Helical" evidence="8">
    <location>
        <begin position="573"/>
        <end position="602"/>
    </location>
</feature>
<dbReference type="PANTHER" id="PTHR43038">
    <property type="entry name" value="ATP-BINDING CASSETTE, SUB-FAMILY H, MEMBER 1"/>
    <property type="match status" value="1"/>
</dbReference>
<feature type="transmembrane region" description="Helical" evidence="8">
    <location>
        <begin position="698"/>
        <end position="720"/>
    </location>
</feature>
<feature type="domain" description="ABC transmembrane type-2" evidence="10">
    <location>
        <begin position="494"/>
        <end position="723"/>
    </location>
</feature>
<evidence type="ECO:0000256" key="7">
    <source>
        <dbReference type="SAM" id="MobiDB-lite"/>
    </source>
</evidence>
<dbReference type="GO" id="GO:0043190">
    <property type="term" value="C:ATP-binding cassette (ABC) transporter complex"/>
    <property type="evidence" value="ECO:0007669"/>
    <property type="project" value="InterPro"/>
</dbReference>